<name>A0A1M5X844_9BRAD</name>
<dbReference type="Proteomes" id="UP000189796">
    <property type="component" value="Chromosome I"/>
</dbReference>
<evidence type="ECO:0000313" key="1">
    <source>
        <dbReference type="EMBL" id="SHH95946.1"/>
    </source>
</evidence>
<gene>
    <name evidence="1" type="ORF">SAMN05443248_7111</name>
</gene>
<dbReference type="OrthoDB" id="8253846at2"/>
<organism evidence="1 2">
    <name type="scientific">Bradyrhizobium erythrophlei</name>
    <dbReference type="NCBI Taxonomy" id="1437360"/>
    <lineage>
        <taxon>Bacteria</taxon>
        <taxon>Pseudomonadati</taxon>
        <taxon>Pseudomonadota</taxon>
        <taxon>Alphaproteobacteria</taxon>
        <taxon>Hyphomicrobiales</taxon>
        <taxon>Nitrobacteraceae</taxon>
        <taxon>Bradyrhizobium</taxon>
    </lineage>
</organism>
<dbReference type="AlphaFoldDB" id="A0A1M5X844"/>
<dbReference type="RefSeq" id="WP_079605382.1">
    <property type="nucleotide sequence ID" value="NZ_LT670817.1"/>
</dbReference>
<sequence>MKFINQRPYADPAVAARKLLEIANATDAVQDGRIHIEKINGHFLFKEGGTPEEYSAGLACAVANGWLSLHESGTYVKFTPAGAEMFA</sequence>
<evidence type="ECO:0000313" key="2">
    <source>
        <dbReference type="Proteomes" id="UP000189796"/>
    </source>
</evidence>
<protein>
    <submittedName>
        <fullName evidence="1">Uncharacterized protein</fullName>
    </submittedName>
</protein>
<dbReference type="EMBL" id="LT670817">
    <property type="protein sequence ID" value="SHH95946.1"/>
    <property type="molecule type" value="Genomic_DNA"/>
</dbReference>
<reference evidence="1 2" key="1">
    <citation type="submission" date="2016-11" db="EMBL/GenBank/DDBJ databases">
        <authorList>
            <person name="Jaros S."/>
            <person name="Januszkiewicz K."/>
            <person name="Wedrychowicz H."/>
        </authorList>
    </citation>
    <scope>NUCLEOTIDE SEQUENCE [LARGE SCALE GENOMIC DNA]</scope>
    <source>
        <strain evidence="1 2">GAS138</strain>
    </source>
</reference>
<proteinExistence type="predicted"/>
<accession>A0A1M5X844</accession>